<evidence type="ECO:0000313" key="8">
    <source>
        <dbReference type="Proteomes" id="UP000193240"/>
    </source>
</evidence>
<dbReference type="PANTHER" id="PTHR34997">
    <property type="entry name" value="AM15"/>
    <property type="match status" value="1"/>
</dbReference>
<dbReference type="SMART" id="SM00257">
    <property type="entry name" value="LysM"/>
    <property type="match status" value="5"/>
</dbReference>
<evidence type="ECO:0000256" key="4">
    <source>
        <dbReference type="SAM" id="MobiDB-lite"/>
    </source>
</evidence>
<dbReference type="InterPro" id="IPR018392">
    <property type="entry name" value="LysM"/>
</dbReference>
<organism evidence="7 8">
    <name type="scientific">Epicoccum nigrum</name>
    <name type="common">Soil fungus</name>
    <name type="synonym">Epicoccum purpurascens</name>
    <dbReference type="NCBI Taxonomy" id="105696"/>
    <lineage>
        <taxon>Eukaryota</taxon>
        <taxon>Fungi</taxon>
        <taxon>Dikarya</taxon>
        <taxon>Ascomycota</taxon>
        <taxon>Pezizomycotina</taxon>
        <taxon>Dothideomycetes</taxon>
        <taxon>Pleosporomycetidae</taxon>
        <taxon>Pleosporales</taxon>
        <taxon>Pleosporineae</taxon>
        <taxon>Didymellaceae</taxon>
        <taxon>Epicoccum</taxon>
    </lineage>
</organism>
<evidence type="ECO:0000256" key="2">
    <source>
        <dbReference type="ARBA" id="ARBA00022729"/>
    </source>
</evidence>
<feature type="region of interest" description="Disordered" evidence="4">
    <location>
        <begin position="349"/>
        <end position="370"/>
    </location>
</feature>
<feature type="compositionally biased region" description="Low complexity" evidence="4">
    <location>
        <begin position="261"/>
        <end position="277"/>
    </location>
</feature>
<dbReference type="CDD" id="cd00118">
    <property type="entry name" value="LysM"/>
    <property type="match status" value="4"/>
</dbReference>
<name>A0A1Y2LK11_EPING</name>
<evidence type="ECO:0000259" key="6">
    <source>
        <dbReference type="PROSITE" id="PS51782"/>
    </source>
</evidence>
<feature type="compositionally biased region" description="Low complexity" evidence="4">
    <location>
        <begin position="440"/>
        <end position="452"/>
    </location>
</feature>
<evidence type="ECO:0000313" key="7">
    <source>
        <dbReference type="EMBL" id="OSS43218.1"/>
    </source>
</evidence>
<dbReference type="Proteomes" id="UP000193240">
    <property type="component" value="Unassembled WGS sequence"/>
</dbReference>
<dbReference type="PRINTS" id="PR01217">
    <property type="entry name" value="PRICHEXTENSN"/>
</dbReference>
<feature type="chain" id="PRO_5012869935" description="LysM domain-containing protein" evidence="5">
    <location>
        <begin position="18"/>
        <end position="527"/>
    </location>
</feature>
<accession>A0A1Y2LK11</accession>
<dbReference type="OMA" id="DCNGFWA"/>
<dbReference type="InterPro" id="IPR036779">
    <property type="entry name" value="LysM_dom_sf"/>
</dbReference>
<dbReference type="InterPro" id="IPR052210">
    <property type="entry name" value="LysM1-like"/>
</dbReference>
<dbReference type="Gene3D" id="3.10.350.10">
    <property type="entry name" value="LysM domain"/>
    <property type="match status" value="6"/>
</dbReference>
<feature type="region of interest" description="Disordered" evidence="4">
    <location>
        <begin position="261"/>
        <end position="283"/>
    </location>
</feature>
<evidence type="ECO:0000256" key="3">
    <source>
        <dbReference type="ARBA" id="ARBA00023026"/>
    </source>
</evidence>
<feature type="domain" description="LysM" evidence="6">
    <location>
        <begin position="123"/>
        <end position="170"/>
    </location>
</feature>
<feature type="compositionally biased region" description="Low complexity" evidence="4">
    <location>
        <begin position="349"/>
        <end position="368"/>
    </location>
</feature>
<dbReference type="EMBL" id="KZ107894">
    <property type="protein sequence ID" value="OSS43218.1"/>
    <property type="molecule type" value="Genomic_DNA"/>
</dbReference>
<dbReference type="PROSITE" id="PS51782">
    <property type="entry name" value="LYSM"/>
    <property type="match status" value="5"/>
</dbReference>
<evidence type="ECO:0000256" key="1">
    <source>
        <dbReference type="ARBA" id="ARBA00022669"/>
    </source>
</evidence>
<feature type="signal peptide" evidence="5">
    <location>
        <begin position="1"/>
        <end position="17"/>
    </location>
</feature>
<feature type="region of interest" description="Disordered" evidence="4">
    <location>
        <begin position="91"/>
        <end position="111"/>
    </location>
</feature>
<keyword evidence="3" id="KW-0843">Virulence</keyword>
<evidence type="ECO:0000256" key="5">
    <source>
        <dbReference type="SAM" id="SignalP"/>
    </source>
</evidence>
<keyword evidence="8" id="KW-1185">Reference proteome</keyword>
<feature type="compositionally biased region" description="Low complexity" evidence="4">
    <location>
        <begin position="91"/>
        <end position="101"/>
    </location>
</feature>
<sequence length="527" mass="56377">MKLTFSLLLALSTSAAARVIKRQSGPVEPDTDKDCTYYDDALDSSYNCQYFEDWWGMAHEDFVAWNPSVKDDCSGIKAGNSYCVEVTRKATPTPTPTSATPTPTPTIVKPSPTQEGLIDTCVNFYFAVAKDNCEKIAAKYGTFSVDEFISWNPAVGDDCSGIWAKTYYCVGIPGTPTAPVTTVTPSSTGAPKPSPTQEGLIDSCTDFYYAVANDSCEKISQKYGTFTASEFISWNPAVGDDCSAIWAKTYYCVGVPGTPTTPPKTSSTVTPTSTGTPKPSPTQEGLIESCTNFYYAVANDNCEKIATKFGGIFSVSDFISWNPAVGDDCSAIWAKTYYCVGVPGTPTTPPKTSSTVTPTPTGNGVSTPLPTQPGMVTNCDAFFFVPEGYGEGCQAIADKSGITLSQFLTWNPEVGGDSCPKLWAKAYVCVSIIGHTPSKPTTSTKPTTTTKPTPTPTPTGCQVAHPEPTQPGSVCGCKQWYKPTSTEYCYDVKKKFGLSDANFNRWNPGAKSDCSGLWAGTYLCVKN</sequence>
<keyword evidence="2 5" id="KW-0732">Signal</keyword>
<dbReference type="AlphaFoldDB" id="A0A1Y2LK11"/>
<keyword evidence="1" id="KW-0147">Chitin-binding</keyword>
<feature type="region of interest" description="Disordered" evidence="4">
    <location>
        <begin position="440"/>
        <end position="462"/>
    </location>
</feature>
<dbReference type="PANTHER" id="PTHR34997:SF2">
    <property type="entry name" value="LYSM DOMAIN-CONTAINING PROTEIN-RELATED"/>
    <property type="match status" value="1"/>
</dbReference>
<protein>
    <recommendedName>
        <fullName evidence="6">LysM domain-containing protein</fullName>
    </recommendedName>
</protein>
<proteinExistence type="predicted"/>
<dbReference type="STRING" id="105696.A0A1Y2LK11"/>
<dbReference type="InParanoid" id="A0A1Y2LK11"/>
<feature type="domain" description="LysM" evidence="6">
    <location>
        <begin position="206"/>
        <end position="253"/>
    </location>
</feature>
<feature type="domain" description="LysM" evidence="6">
    <location>
        <begin position="383"/>
        <end position="430"/>
    </location>
</feature>
<feature type="domain" description="LysM" evidence="6">
    <location>
        <begin position="292"/>
        <end position="340"/>
    </location>
</feature>
<dbReference type="GO" id="GO:0008061">
    <property type="term" value="F:chitin binding"/>
    <property type="evidence" value="ECO:0007669"/>
    <property type="project" value="UniProtKB-KW"/>
</dbReference>
<feature type="domain" description="LysM" evidence="6">
    <location>
        <begin position="479"/>
        <end position="525"/>
    </location>
</feature>
<gene>
    <name evidence="7" type="ORF">B5807_12122</name>
</gene>
<reference evidence="7 8" key="1">
    <citation type="journal article" date="2017" name="Genome Announc.">
        <title>Genome sequence of the saprophytic ascomycete Epicoccum nigrum ICMP 19927 strain isolated from New Zealand.</title>
        <authorList>
            <person name="Fokin M."/>
            <person name="Fleetwood D."/>
            <person name="Weir B.S."/>
            <person name="Villas-Boas S.G."/>
        </authorList>
    </citation>
    <scope>NUCLEOTIDE SEQUENCE [LARGE SCALE GENOMIC DNA]</scope>
    <source>
        <strain evidence="7 8">ICMP 19927</strain>
    </source>
</reference>